<dbReference type="Pfam" id="PF13508">
    <property type="entry name" value="Acetyltransf_7"/>
    <property type="match status" value="1"/>
</dbReference>
<dbReference type="SUPFAM" id="SSF55729">
    <property type="entry name" value="Acyl-CoA N-acyltransferases (Nat)"/>
    <property type="match status" value="1"/>
</dbReference>
<dbReference type="OrthoDB" id="2115692at2759"/>
<dbReference type="Proteomes" id="UP000183809">
    <property type="component" value="Unassembled WGS sequence"/>
</dbReference>
<dbReference type="PROSITE" id="PS51186">
    <property type="entry name" value="GNAT"/>
    <property type="match status" value="1"/>
</dbReference>
<keyword evidence="3" id="KW-1185">Reference proteome</keyword>
<dbReference type="GeneID" id="31012005"/>
<accession>A0A1J9R4Z7</accession>
<dbReference type="InterPro" id="IPR000182">
    <property type="entry name" value="GNAT_dom"/>
</dbReference>
<dbReference type="Gene3D" id="3.40.630.30">
    <property type="match status" value="1"/>
</dbReference>
<evidence type="ECO:0000313" key="2">
    <source>
        <dbReference type="EMBL" id="OJD35306.1"/>
    </source>
</evidence>
<sequence>MPLEIRPVSPADADAMVSITNAALGSSGLIRLKHASPPHPAYRRHHKAGVLKALAKPTARVLKVVDTDTDDDEIIAIGHWEIYDNGRPDEEIAELEKPFEPLEEERERFGVVQRDFFEYLFRVRREVGKMPHYYLSLLVTHPDHYRRGAGSMIVRWGTERADRDGLVCILEASEAGRPLYKRHGFVERVVTTFDLTKYGGTGTDENTTMIRQAVEG</sequence>
<dbReference type="PANTHER" id="PTHR42791">
    <property type="entry name" value="GNAT FAMILY ACETYLTRANSFERASE"/>
    <property type="match status" value="1"/>
</dbReference>
<evidence type="ECO:0000259" key="1">
    <source>
        <dbReference type="PROSITE" id="PS51186"/>
    </source>
</evidence>
<dbReference type="PANTHER" id="PTHR42791:SF14">
    <property type="entry name" value="N-ACETYLTRANSFERASE DOMAIN-CONTAINING PROTEIN"/>
    <property type="match status" value="1"/>
</dbReference>
<organism evidence="2 3">
    <name type="scientific">Diplodia corticola</name>
    <dbReference type="NCBI Taxonomy" id="236234"/>
    <lineage>
        <taxon>Eukaryota</taxon>
        <taxon>Fungi</taxon>
        <taxon>Dikarya</taxon>
        <taxon>Ascomycota</taxon>
        <taxon>Pezizomycotina</taxon>
        <taxon>Dothideomycetes</taxon>
        <taxon>Dothideomycetes incertae sedis</taxon>
        <taxon>Botryosphaeriales</taxon>
        <taxon>Botryosphaeriaceae</taxon>
        <taxon>Diplodia</taxon>
    </lineage>
</organism>
<dbReference type="GO" id="GO:0016747">
    <property type="term" value="F:acyltransferase activity, transferring groups other than amino-acyl groups"/>
    <property type="evidence" value="ECO:0007669"/>
    <property type="project" value="InterPro"/>
</dbReference>
<dbReference type="EMBL" id="MNUE01000018">
    <property type="protein sequence ID" value="OJD35306.1"/>
    <property type="molecule type" value="Genomic_DNA"/>
</dbReference>
<feature type="domain" description="N-acetyltransferase" evidence="1">
    <location>
        <begin position="60"/>
        <end position="214"/>
    </location>
</feature>
<keyword evidence="2" id="KW-0808">Transferase</keyword>
<gene>
    <name evidence="2" type="ORF">BKCO1_18000115</name>
</gene>
<dbReference type="InterPro" id="IPR016181">
    <property type="entry name" value="Acyl_CoA_acyltransferase"/>
</dbReference>
<dbReference type="STRING" id="236234.A0A1J9R4Z7"/>
<dbReference type="RefSeq" id="XP_020131566.1">
    <property type="nucleotide sequence ID" value="XM_020271746.1"/>
</dbReference>
<name>A0A1J9R4Z7_9PEZI</name>
<evidence type="ECO:0000313" key="3">
    <source>
        <dbReference type="Proteomes" id="UP000183809"/>
    </source>
</evidence>
<comment type="caution">
    <text evidence="2">The sequence shown here is derived from an EMBL/GenBank/DDBJ whole genome shotgun (WGS) entry which is preliminary data.</text>
</comment>
<reference evidence="2 3" key="1">
    <citation type="submission" date="2016-10" db="EMBL/GenBank/DDBJ databases">
        <title>Proteomics and genomics reveal pathogen-plant mechanisms compatible with a hemibiotrophic lifestyle of Diplodia corticola.</title>
        <authorList>
            <person name="Fernandes I."/>
            <person name="De Jonge R."/>
            <person name="Van De Peer Y."/>
            <person name="Devreese B."/>
            <person name="Alves A."/>
            <person name="Esteves A.C."/>
        </authorList>
    </citation>
    <scope>NUCLEOTIDE SEQUENCE [LARGE SCALE GENOMIC DNA]</scope>
    <source>
        <strain evidence="2 3">CBS 112549</strain>
    </source>
</reference>
<dbReference type="AlphaFoldDB" id="A0A1J9R4Z7"/>
<protein>
    <submittedName>
        <fullName evidence="2">Gnat family acetyltransferase</fullName>
    </submittedName>
</protein>
<dbReference type="InterPro" id="IPR052523">
    <property type="entry name" value="Trichothecene_AcTrans"/>
</dbReference>
<proteinExistence type="predicted"/>